<sequence>MEDTNLITLDSECLEDVISFTYLDRIIDEQGGSDADVNAKIGIEEHMALSTTTFNQHQSIELKHGEQLQPSSIRYKYL</sequence>
<gene>
    <name evidence="1" type="ORF">SCUD_LOCUS276</name>
</gene>
<dbReference type="AlphaFoldDB" id="A0A183JC69"/>
<organism evidence="3">
    <name type="scientific">Schistosoma curassoni</name>
    <dbReference type="NCBI Taxonomy" id="6186"/>
    <lineage>
        <taxon>Eukaryota</taxon>
        <taxon>Metazoa</taxon>
        <taxon>Spiralia</taxon>
        <taxon>Lophotrochozoa</taxon>
        <taxon>Platyhelminthes</taxon>
        <taxon>Trematoda</taxon>
        <taxon>Digenea</taxon>
        <taxon>Strigeidida</taxon>
        <taxon>Schistosomatoidea</taxon>
        <taxon>Schistosomatidae</taxon>
        <taxon>Schistosoma</taxon>
    </lineage>
</organism>
<protein>
    <submittedName>
        <fullName evidence="1 3">Uncharacterized protein</fullName>
    </submittedName>
</protein>
<accession>A0A183JC69</accession>
<evidence type="ECO:0000313" key="2">
    <source>
        <dbReference type="Proteomes" id="UP000279833"/>
    </source>
</evidence>
<proteinExistence type="predicted"/>
<dbReference type="Proteomes" id="UP000279833">
    <property type="component" value="Unassembled WGS sequence"/>
</dbReference>
<dbReference type="WBParaSite" id="SCUD_0000027501-mRNA-1">
    <property type="protein sequence ID" value="SCUD_0000027501-mRNA-1"/>
    <property type="gene ID" value="SCUD_0000027501"/>
</dbReference>
<dbReference type="EMBL" id="UZAK01000161">
    <property type="protein sequence ID" value="VDO60559.1"/>
    <property type="molecule type" value="Genomic_DNA"/>
</dbReference>
<reference evidence="3" key="1">
    <citation type="submission" date="2016-06" db="UniProtKB">
        <authorList>
            <consortium name="WormBaseParasite"/>
        </authorList>
    </citation>
    <scope>IDENTIFICATION</scope>
</reference>
<keyword evidence="2" id="KW-1185">Reference proteome</keyword>
<evidence type="ECO:0000313" key="3">
    <source>
        <dbReference type="WBParaSite" id="SCUD_0000027501-mRNA-1"/>
    </source>
</evidence>
<name>A0A183JC69_9TREM</name>
<reference evidence="1 2" key="2">
    <citation type="submission" date="2018-11" db="EMBL/GenBank/DDBJ databases">
        <authorList>
            <consortium name="Pathogen Informatics"/>
        </authorList>
    </citation>
    <scope>NUCLEOTIDE SEQUENCE [LARGE SCALE GENOMIC DNA]</scope>
    <source>
        <strain evidence="1">Dakar</strain>
        <strain evidence="2">Dakar, Senegal</strain>
    </source>
</reference>
<evidence type="ECO:0000313" key="1">
    <source>
        <dbReference type="EMBL" id="VDO60559.1"/>
    </source>
</evidence>